<sequence>PTEIERQVTKPIEDVVSSISGIEAITSYSEQGRSMVMIMFDIGEDIDVKAMDIRSQLDLIRQSLPEDAEDPVVIKFELSQFPVITLALFGPQDVNELYRVADEELVTLISQVPGVAEVKLSGGERREVQVLVEARKLRKHRVPIGAVALALRAANVEAPAGHITQPDRRYIIRATGRFERVEEIGQVRVPAPGGGILTVDDLGEVRDTYGEATTASRFNGEQTIILAIQAQTDANEVAVADRIKEVLP</sequence>
<dbReference type="SUPFAM" id="SSF82714">
    <property type="entry name" value="Multidrug efflux transporter AcrB TolC docking domain, DN and DC subdomains"/>
    <property type="match status" value="1"/>
</dbReference>
<dbReference type="GO" id="GO:0005886">
    <property type="term" value="C:plasma membrane"/>
    <property type="evidence" value="ECO:0007669"/>
    <property type="project" value="TreeGrafter"/>
</dbReference>
<dbReference type="GO" id="GO:0042910">
    <property type="term" value="F:xenobiotic transmembrane transporter activity"/>
    <property type="evidence" value="ECO:0007669"/>
    <property type="project" value="TreeGrafter"/>
</dbReference>
<dbReference type="Pfam" id="PF00873">
    <property type="entry name" value="ACR_tran"/>
    <property type="match status" value="1"/>
</dbReference>
<accession>X0X0D5</accession>
<evidence type="ECO:0008006" key="2">
    <source>
        <dbReference type="Google" id="ProtNLM"/>
    </source>
</evidence>
<dbReference type="Gene3D" id="3.30.70.1430">
    <property type="entry name" value="Multidrug efflux transporter AcrB pore domain"/>
    <property type="match status" value="1"/>
</dbReference>
<dbReference type="PANTHER" id="PTHR32063">
    <property type="match status" value="1"/>
</dbReference>
<feature type="non-terminal residue" evidence="1">
    <location>
        <position position="248"/>
    </location>
</feature>
<dbReference type="PANTHER" id="PTHR32063:SF0">
    <property type="entry name" value="SWARMING MOTILITY PROTEIN SWRC"/>
    <property type="match status" value="1"/>
</dbReference>
<dbReference type="InterPro" id="IPR027463">
    <property type="entry name" value="AcrB_DN_DC_subdom"/>
</dbReference>
<dbReference type="SUPFAM" id="SSF82693">
    <property type="entry name" value="Multidrug efflux transporter AcrB pore domain, PN1, PN2, PC1 and PC2 subdomains"/>
    <property type="match status" value="2"/>
</dbReference>
<dbReference type="AlphaFoldDB" id="X0X0D5"/>
<feature type="non-terminal residue" evidence="1">
    <location>
        <position position="1"/>
    </location>
</feature>
<comment type="caution">
    <text evidence="1">The sequence shown here is derived from an EMBL/GenBank/DDBJ whole genome shotgun (WGS) entry which is preliminary data.</text>
</comment>
<name>X0X0D5_9ZZZZ</name>
<protein>
    <recommendedName>
        <fullName evidence="2">Acriflavin resistance protein</fullName>
    </recommendedName>
</protein>
<reference evidence="1" key="1">
    <citation type="journal article" date="2014" name="Front. Microbiol.">
        <title>High frequency of phylogenetically diverse reductive dehalogenase-homologous genes in deep subseafloor sedimentary metagenomes.</title>
        <authorList>
            <person name="Kawai M."/>
            <person name="Futagami T."/>
            <person name="Toyoda A."/>
            <person name="Takaki Y."/>
            <person name="Nishi S."/>
            <person name="Hori S."/>
            <person name="Arai W."/>
            <person name="Tsubouchi T."/>
            <person name="Morono Y."/>
            <person name="Uchiyama I."/>
            <person name="Ito T."/>
            <person name="Fujiyama A."/>
            <person name="Inagaki F."/>
            <person name="Takami H."/>
        </authorList>
    </citation>
    <scope>NUCLEOTIDE SEQUENCE</scope>
    <source>
        <strain evidence="1">Expedition CK06-06</strain>
    </source>
</reference>
<proteinExistence type="predicted"/>
<gene>
    <name evidence="1" type="ORF">S01H1_68166</name>
</gene>
<dbReference type="Gene3D" id="3.30.2090.10">
    <property type="entry name" value="Multidrug efflux transporter AcrB TolC docking domain, DN and DC subdomains"/>
    <property type="match status" value="1"/>
</dbReference>
<dbReference type="InterPro" id="IPR001036">
    <property type="entry name" value="Acrflvin-R"/>
</dbReference>
<organism evidence="1">
    <name type="scientific">marine sediment metagenome</name>
    <dbReference type="NCBI Taxonomy" id="412755"/>
    <lineage>
        <taxon>unclassified sequences</taxon>
        <taxon>metagenomes</taxon>
        <taxon>ecological metagenomes</taxon>
    </lineage>
</organism>
<dbReference type="EMBL" id="BARS01045198">
    <property type="protein sequence ID" value="GAG30133.1"/>
    <property type="molecule type" value="Genomic_DNA"/>
</dbReference>
<evidence type="ECO:0000313" key="1">
    <source>
        <dbReference type="EMBL" id="GAG30133.1"/>
    </source>
</evidence>